<dbReference type="Pfam" id="PF09515">
    <property type="entry name" value="Thia_YuaJ"/>
    <property type="match status" value="1"/>
</dbReference>
<proteinExistence type="predicted"/>
<dbReference type="Gene3D" id="1.10.1760.20">
    <property type="match status" value="1"/>
</dbReference>
<keyword evidence="1" id="KW-1133">Transmembrane helix</keyword>
<evidence type="ECO:0000313" key="2">
    <source>
        <dbReference type="EMBL" id="HIT58959.1"/>
    </source>
</evidence>
<feature type="transmembrane region" description="Helical" evidence="1">
    <location>
        <begin position="241"/>
        <end position="261"/>
    </location>
</feature>
<evidence type="ECO:0000313" key="3">
    <source>
        <dbReference type="Proteomes" id="UP000824136"/>
    </source>
</evidence>
<dbReference type="EMBL" id="DVLL01000017">
    <property type="protein sequence ID" value="HIT58959.1"/>
    <property type="molecule type" value="Genomic_DNA"/>
</dbReference>
<feature type="transmembrane region" description="Helical" evidence="1">
    <location>
        <begin position="116"/>
        <end position="142"/>
    </location>
</feature>
<protein>
    <submittedName>
        <fullName evidence="2">Energy-coupled thiamine transporter ThiT</fullName>
    </submittedName>
</protein>
<sequence length="270" mass="28475">MRNKNLLALTESAVMIALATVLSLIKIVDLPYGGSVTIASMLPVAIIAYRHGLGWGLGSGLVYGAIQQLTGLNTLSWVTGWQSILAVVLLDYIIAFTVIGFAGVFRKVVNNQAAALSLGCILVCVLRYACHVVSGATVWAGLSIPTQAALGYSFIYNATYMIPETIVMVVAAIYIGSTVDLRSQMPTRMASSAKSANNWALPVAGLVAAVAVIFDTAQIFSHLQDAETGEFAITQINEINWLMIIIVTVAAAVLSAVLVAIRSASAKKAQ</sequence>
<dbReference type="GO" id="GO:0005886">
    <property type="term" value="C:plasma membrane"/>
    <property type="evidence" value="ECO:0007669"/>
    <property type="project" value="InterPro"/>
</dbReference>
<keyword evidence="1" id="KW-0472">Membrane</keyword>
<name>A0A9D1KJJ0_9FIRM</name>
<keyword evidence="1" id="KW-0812">Transmembrane</keyword>
<reference evidence="2" key="1">
    <citation type="submission" date="2020-10" db="EMBL/GenBank/DDBJ databases">
        <authorList>
            <person name="Gilroy R."/>
        </authorList>
    </citation>
    <scope>NUCLEOTIDE SEQUENCE</scope>
    <source>
        <strain evidence="2">CHK33-4379</strain>
    </source>
</reference>
<feature type="transmembrane region" description="Helical" evidence="1">
    <location>
        <begin position="31"/>
        <end position="49"/>
    </location>
</feature>
<feature type="transmembrane region" description="Helical" evidence="1">
    <location>
        <begin position="84"/>
        <end position="104"/>
    </location>
</feature>
<comment type="caution">
    <text evidence="2">The sequence shown here is derived from an EMBL/GenBank/DDBJ whole genome shotgun (WGS) entry which is preliminary data.</text>
</comment>
<accession>A0A9D1KJJ0</accession>
<dbReference type="InterPro" id="IPR012651">
    <property type="entry name" value="Thia_Transptr_ThiT"/>
</dbReference>
<evidence type="ECO:0000256" key="1">
    <source>
        <dbReference type="SAM" id="Phobius"/>
    </source>
</evidence>
<reference evidence="2" key="2">
    <citation type="journal article" date="2021" name="PeerJ">
        <title>Extensive microbial diversity within the chicken gut microbiome revealed by metagenomics and culture.</title>
        <authorList>
            <person name="Gilroy R."/>
            <person name="Ravi A."/>
            <person name="Getino M."/>
            <person name="Pursley I."/>
            <person name="Horton D.L."/>
            <person name="Alikhan N.F."/>
            <person name="Baker D."/>
            <person name="Gharbi K."/>
            <person name="Hall N."/>
            <person name="Watson M."/>
            <person name="Adriaenssens E.M."/>
            <person name="Foster-Nyarko E."/>
            <person name="Jarju S."/>
            <person name="Secka A."/>
            <person name="Antonio M."/>
            <person name="Oren A."/>
            <person name="Chaudhuri R.R."/>
            <person name="La Ragione R."/>
            <person name="Hildebrand F."/>
            <person name="Pallen M.J."/>
        </authorList>
    </citation>
    <scope>NUCLEOTIDE SEQUENCE</scope>
    <source>
        <strain evidence="2">CHK33-4379</strain>
    </source>
</reference>
<organism evidence="2 3">
    <name type="scientific">Candidatus Faeciplasma pullistercoris</name>
    <dbReference type="NCBI Taxonomy" id="2840800"/>
    <lineage>
        <taxon>Bacteria</taxon>
        <taxon>Bacillati</taxon>
        <taxon>Bacillota</taxon>
        <taxon>Clostridia</taxon>
        <taxon>Eubacteriales</taxon>
        <taxon>Oscillospiraceae</taxon>
        <taxon>Oscillospiraceae incertae sedis</taxon>
        <taxon>Candidatus Faeciplasma</taxon>
    </lineage>
</organism>
<dbReference type="GO" id="GO:0015234">
    <property type="term" value="F:thiamine transmembrane transporter activity"/>
    <property type="evidence" value="ECO:0007669"/>
    <property type="project" value="InterPro"/>
</dbReference>
<dbReference type="AlphaFoldDB" id="A0A9D1KJJ0"/>
<feature type="transmembrane region" description="Helical" evidence="1">
    <location>
        <begin position="154"/>
        <end position="177"/>
    </location>
</feature>
<gene>
    <name evidence="2" type="ORF">IAC39_04535</name>
</gene>
<dbReference type="Proteomes" id="UP000824136">
    <property type="component" value="Unassembled WGS sequence"/>
</dbReference>
<feature type="transmembrane region" description="Helical" evidence="1">
    <location>
        <begin position="198"/>
        <end position="221"/>
    </location>
</feature>
<feature type="transmembrane region" description="Helical" evidence="1">
    <location>
        <begin position="7"/>
        <end position="25"/>
    </location>
</feature>